<dbReference type="STRING" id="5722.A2DAA8"/>
<keyword evidence="3" id="KW-0804">Transcription</keyword>
<dbReference type="CDD" id="cd00167">
    <property type="entry name" value="SANT"/>
    <property type="match status" value="2"/>
</dbReference>
<gene>
    <name evidence="8" type="ORF">TVAG_476850</name>
</gene>
<reference evidence="8" key="1">
    <citation type="submission" date="2006-10" db="EMBL/GenBank/DDBJ databases">
        <authorList>
            <person name="Amadeo P."/>
            <person name="Zhao Q."/>
            <person name="Wortman J."/>
            <person name="Fraser-Liggett C."/>
            <person name="Carlton J."/>
        </authorList>
    </citation>
    <scope>NUCLEOTIDE SEQUENCE</scope>
    <source>
        <strain evidence="8">G3</strain>
    </source>
</reference>
<dbReference type="InterPro" id="IPR001005">
    <property type="entry name" value="SANT/Myb"/>
</dbReference>
<dbReference type="PROSITE" id="PS51294">
    <property type="entry name" value="HTH_MYB"/>
    <property type="match status" value="2"/>
</dbReference>
<dbReference type="GO" id="GO:0006355">
    <property type="term" value="P:regulation of DNA-templated transcription"/>
    <property type="evidence" value="ECO:0000318"/>
    <property type="project" value="GO_Central"/>
</dbReference>
<dbReference type="PROSITE" id="PS50090">
    <property type="entry name" value="MYB_LIKE"/>
    <property type="match status" value="2"/>
</dbReference>
<dbReference type="InterPro" id="IPR051575">
    <property type="entry name" value="Myb-like_DNA-bd"/>
</dbReference>
<dbReference type="PANTHER" id="PTHR46621">
    <property type="entry name" value="SNRNA-ACTIVATING PROTEIN COMPLEX SUBUNIT 4"/>
    <property type="match status" value="1"/>
</dbReference>
<dbReference type="SMR" id="A2DAA8"/>
<dbReference type="InterPro" id="IPR017930">
    <property type="entry name" value="Myb_dom"/>
</dbReference>
<feature type="region of interest" description="Disordered" evidence="5">
    <location>
        <begin position="103"/>
        <end position="151"/>
    </location>
</feature>
<evidence type="ECO:0000259" key="7">
    <source>
        <dbReference type="PROSITE" id="PS51294"/>
    </source>
</evidence>
<protein>
    <submittedName>
        <fullName evidence="8">Myb-like DNA-binding domain containing protein</fullName>
    </submittedName>
</protein>
<proteinExistence type="predicted"/>
<evidence type="ECO:0000256" key="3">
    <source>
        <dbReference type="ARBA" id="ARBA00023163"/>
    </source>
</evidence>
<feature type="domain" description="HTH myb-type" evidence="7">
    <location>
        <begin position="59"/>
        <end position="106"/>
    </location>
</feature>
<evidence type="ECO:0000256" key="2">
    <source>
        <dbReference type="ARBA" id="ARBA00023125"/>
    </source>
</evidence>
<dbReference type="InParanoid" id="A2DAA8"/>
<evidence type="ECO:0000313" key="9">
    <source>
        <dbReference type="Proteomes" id="UP000001542"/>
    </source>
</evidence>
<feature type="compositionally biased region" description="Polar residues" evidence="5">
    <location>
        <begin position="120"/>
        <end position="147"/>
    </location>
</feature>
<dbReference type="SMART" id="SM00717">
    <property type="entry name" value="SANT"/>
    <property type="match status" value="2"/>
</dbReference>
<keyword evidence="4" id="KW-0539">Nucleus</keyword>
<dbReference type="AlphaFoldDB" id="A2DAA8"/>
<dbReference type="GO" id="GO:0005634">
    <property type="term" value="C:nucleus"/>
    <property type="evidence" value="ECO:0000318"/>
    <property type="project" value="GO_Central"/>
</dbReference>
<dbReference type="InterPro" id="IPR009057">
    <property type="entry name" value="Homeodomain-like_sf"/>
</dbReference>
<name>A2DAA8_TRIV3</name>
<evidence type="ECO:0000256" key="4">
    <source>
        <dbReference type="ARBA" id="ARBA00023242"/>
    </source>
</evidence>
<dbReference type="PANTHER" id="PTHR46621:SF1">
    <property type="entry name" value="SNRNA-ACTIVATING PROTEIN COMPLEX SUBUNIT 4"/>
    <property type="match status" value="1"/>
</dbReference>
<dbReference type="EMBL" id="DS113182">
    <property type="protein sequence ID" value="EAY22756.1"/>
    <property type="molecule type" value="Genomic_DNA"/>
</dbReference>
<sequence length="196" mass="22985">MNLTRTFFKPSEDAMIIKWRKKRPDAPWSEIAKKIKGKTAKQCNDRYNKHLKHVRNDTPWTAQEDQKLDELVNLNGHNWVLIASNLGNRSNIEVKNRWTVLNRNKNKKERDAPKFDKPNVEQSPPTSNEDQNVQSRQALPKPTTNTDVFMHDETPNPNFFERFEIVTNTHELWDLFDKVSNGNADLGDFGYVPMFY</sequence>
<evidence type="ECO:0000256" key="1">
    <source>
        <dbReference type="ARBA" id="ARBA00023015"/>
    </source>
</evidence>
<dbReference type="GO" id="GO:0000978">
    <property type="term" value="F:RNA polymerase II cis-regulatory region sequence-specific DNA binding"/>
    <property type="evidence" value="ECO:0000318"/>
    <property type="project" value="GO_Central"/>
</dbReference>
<dbReference type="OrthoDB" id="2143914at2759"/>
<keyword evidence="2 8" id="KW-0238">DNA-binding</keyword>
<evidence type="ECO:0000256" key="5">
    <source>
        <dbReference type="SAM" id="MobiDB-lite"/>
    </source>
</evidence>
<keyword evidence="9" id="KW-1185">Reference proteome</keyword>
<dbReference type="GO" id="GO:0000981">
    <property type="term" value="F:DNA-binding transcription factor activity, RNA polymerase II-specific"/>
    <property type="evidence" value="ECO:0000318"/>
    <property type="project" value="GO_Central"/>
</dbReference>
<feature type="compositionally biased region" description="Basic and acidic residues" evidence="5">
    <location>
        <begin position="108"/>
        <end position="119"/>
    </location>
</feature>
<accession>A2DAA8</accession>
<dbReference type="Proteomes" id="UP000001542">
    <property type="component" value="Unassembled WGS sequence"/>
</dbReference>
<dbReference type="SUPFAM" id="SSF46689">
    <property type="entry name" value="Homeodomain-like"/>
    <property type="match status" value="2"/>
</dbReference>
<evidence type="ECO:0000313" key="8">
    <source>
        <dbReference type="EMBL" id="EAY22756.1"/>
    </source>
</evidence>
<reference evidence="8" key="2">
    <citation type="journal article" date="2007" name="Science">
        <title>Draft genome sequence of the sexually transmitted pathogen Trichomonas vaginalis.</title>
        <authorList>
            <person name="Carlton J.M."/>
            <person name="Hirt R.P."/>
            <person name="Silva J.C."/>
            <person name="Delcher A.L."/>
            <person name="Schatz M."/>
            <person name="Zhao Q."/>
            <person name="Wortman J.R."/>
            <person name="Bidwell S.L."/>
            <person name="Alsmark U.C.M."/>
            <person name="Besteiro S."/>
            <person name="Sicheritz-Ponten T."/>
            <person name="Noel C.J."/>
            <person name="Dacks J.B."/>
            <person name="Foster P.G."/>
            <person name="Simillion C."/>
            <person name="Van de Peer Y."/>
            <person name="Miranda-Saavedra D."/>
            <person name="Barton G.J."/>
            <person name="Westrop G.D."/>
            <person name="Mueller S."/>
            <person name="Dessi D."/>
            <person name="Fiori P.L."/>
            <person name="Ren Q."/>
            <person name="Paulsen I."/>
            <person name="Zhang H."/>
            <person name="Bastida-Corcuera F.D."/>
            <person name="Simoes-Barbosa A."/>
            <person name="Brown M.T."/>
            <person name="Hayes R.D."/>
            <person name="Mukherjee M."/>
            <person name="Okumura C.Y."/>
            <person name="Schneider R."/>
            <person name="Smith A.J."/>
            <person name="Vanacova S."/>
            <person name="Villalvazo M."/>
            <person name="Haas B.J."/>
            <person name="Pertea M."/>
            <person name="Feldblyum T.V."/>
            <person name="Utterback T.R."/>
            <person name="Shu C.L."/>
            <person name="Osoegawa K."/>
            <person name="de Jong P.J."/>
            <person name="Hrdy I."/>
            <person name="Horvathova L."/>
            <person name="Zubacova Z."/>
            <person name="Dolezal P."/>
            <person name="Malik S.B."/>
            <person name="Logsdon J.M. Jr."/>
            <person name="Henze K."/>
            <person name="Gupta A."/>
            <person name="Wang C.C."/>
            <person name="Dunne R.L."/>
            <person name="Upcroft J.A."/>
            <person name="Upcroft P."/>
            <person name="White O."/>
            <person name="Salzberg S.L."/>
            <person name="Tang P."/>
            <person name="Chiu C.-H."/>
            <person name="Lee Y.-S."/>
            <person name="Embley T.M."/>
            <person name="Coombs G.H."/>
            <person name="Mottram J.C."/>
            <person name="Tachezy J."/>
            <person name="Fraser-Liggett C.M."/>
            <person name="Johnson P.J."/>
        </authorList>
    </citation>
    <scope>NUCLEOTIDE SEQUENCE [LARGE SCALE GENOMIC DNA]</scope>
    <source>
        <strain evidence="8">G3</strain>
    </source>
</reference>
<dbReference type="RefSeq" id="XP_001583742.1">
    <property type="nucleotide sequence ID" value="XM_001583692.1"/>
</dbReference>
<keyword evidence="1" id="KW-0805">Transcription regulation</keyword>
<dbReference type="KEGG" id="tva:5468314"/>
<evidence type="ECO:0000259" key="6">
    <source>
        <dbReference type="PROSITE" id="PS50090"/>
    </source>
</evidence>
<feature type="domain" description="Myb-like" evidence="6">
    <location>
        <begin position="52"/>
        <end position="102"/>
    </location>
</feature>
<dbReference type="Gene3D" id="1.10.10.60">
    <property type="entry name" value="Homeodomain-like"/>
    <property type="match status" value="2"/>
</dbReference>
<dbReference type="eggNOG" id="KOG0048">
    <property type="taxonomic scope" value="Eukaryota"/>
</dbReference>
<dbReference type="VEuPathDB" id="TrichDB:TVAG_476850"/>
<dbReference type="VEuPathDB" id="TrichDB:TVAGG3_0266910"/>
<organism evidence="8 9">
    <name type="scientific">Trichomonas vaginalis (strain ATCC PRA-98 / G3)</name>
    <dbReference type="NCBI Taxonomy" id="412133"/>
    <lineage>
        <taxon>Eukaryota</taxon>
        <taxon>Metamonada</taxon>
        <taxon>Parabasalia</taxon>
        <taxon>Trichomonadida</taxon>
        <taxon>Trichomonadidae</taxon>
        <taxon>Trichomonas</taxon>
    </lineage>
</organism>
<feature type="domain" description="HTH myb-type" evidence="7">
    <location>
        <begin position="1"/>
        <end position="55"/>
    </location>
</feature>
<feature type="domain" description="Myb-like" evidence="6">
    <location>
        <begin position="1"/>
        <end position="51"/>
    </location>
</feature>
<dbReference type="Pfam" id="PF00249">
    <property type="entry name" value="Myb_DNA-binding"/>
    <property type="match status" value="2"/>
</dbReference>